<protein>
    <submittedName>
        <fullName evidence="2">Probable protoporphyrinogen oxidase protein</fullName>
    </submittedName>
</protein>
<dbReference type="NCBIfam" id="NF005560">
    <property type="entry name" value="PRK07233.1"/>
    <property type="match status" value="1"/>
</dbReference>
<accession>A0A081BQ12</accession>
<dbReference type="GO" id="GO:0016491">
    <property type="term" value="F:oxidoreductase activity"/>
    <property type="evidence" value="ECO:0007669"/>
    <property type="project" value="InterPro"/>
</dbReference>
<dbReference type="PANTHER" id="PTHR42923:SF46">
    <property type="entry name" value="AMINE OXIDASE"/>
    <property type="match status" value="1"/>
</dbReference>
<dbReference type="Gene3D" id="3.90.660.20">
    <property type="entry name" value="Protoporphyrinogen oxidase, mitochondrial, domain 2"/>
    <property type="match status" value="1"/>
</dbReference>
<organism evidence="2">
    <name type="scientific">Candidatus Moduliflexus flocculans</name>
    <dbReference type="NCBI Taxonomy" id="1499966"/>
    <lineage>
        <taxon>Bacteria</taxon>
        <taxon>Candidatus Moduliflexota</taxon>
        <taxon>Candidatus Moduliflexia</taxon>
        <taxon>Candidatus Moduliflexales</taxon>
        <taxon>Candidatus Moduliflexaceae</taxon>
    </lineage>
</organism>
<dbReference type="InterPro" id="IPR036188">
    <property type="entry name" value="FAD/NAD-bd_sf"/>
</dbReference>
<gene>
    <name evidence="2" type="ORF">U14_03729</name>
</gene>
<sequence length="443" mass="49855">MTRIDIIGAGISGLSTAYYLARAFETERERKIEIHVWEKDATPGGLAGTFTTPDFAVEKFYHHIFKRDRDLQQLIADVGLGEDIVWRPAATGAYYFRQPYRLSSPLDLLRFKPLPFFDRLRLGWMAVHARAVKDWRQLDDISCKEYIHRIAGDTVYRVVWEPLFRGKFGAYADSVSAAWLWSKLVDRGGSRNSQGHELLGYLRGGMGRMFEAIVATLQRNGHHLHFGQSVRRLHGTGERITTIETTEGAFPTDAVIGCAQLPELAEILPEQAATYRQALGSIGFLSNVCLVLTLNQSLSDFYWTNVTEPDAPFIGIIEQTKWADSADFHGKHVAYISAYVSPDDPRLNMDGDALLAQYLPAIRKMFPQFSDSMVEAAVVWTAKYAQPIVTVGYRHLVPEIQSPLRNLFVCTMAQIYPHDRQMSNGVALARKTAEIVRQALQAA</sequence>
<evidence type="ECO:0000313" key="3">
    <source>
        <dbReference type="Proteomes" id="UP000030700"/>
    </source>
</evidence>
<keyword evidence="3" id="KW-1185">Reference proteome</keyword>
<evidence type="ECO:0000313" key="2">
    <source>
        <dbReference type="EMBL" id="GAK52478.1"/>
    </source>
</evidence>
<evidence type="ECO:0000259" key="1">
    <source>
        <dbReference type="Pfam" id="PF01593"/>
    </source>
</evidence>
<dbReference type="InterPro" id="IPR050464">
    <property type="entry name" value="Zeta_carotene_desat/Oxidored"/>
</dbReference>
<dbReference type="Pfam" id="PF01593">
    <property type="entry name" value="Amino_oxidase"/>
    <property type="match status" value="1"/>
</dbReference>
<dbReference type="PANTHER" id="PTHR42923">
    <property type="entry name" value="PROTOPORPHYRINOGEN OXIDASE"/>
    <property type="match status" value="1"/>
</dbReference>
<dbReference type="AlphaFoldDB" id="A0A081BQ12"/>
<dbReference type="Proteomes" id="UP000030700">
    <property type="component" value="Unassembled WGS sequence"/>
</dbReference>
<reference evidence="2" key="1">
    <citation type="journal article" date="2015" name="PeerJ">
        <title>First genomic representation of candidate bacterial phylum KSB3 points to enhanced environmental sensing as a trigger of wastewater bulking.</title>
        <authorList>
            <person name="Sekiguchi Y."/>
            <person name="Ohashi A."/>
            <person name="Parks D.H."/>
            <person name="Yamauchi T."/>
            <person name="Tyson G.W."/>
            <person name="Hugenholtz P."/>
        </authorList>
    </citation>
    <scope>NUCLEOTIDE SEQUENCE [LARGE SCALE GENOMIC DNA]</scope>
</reference>
<dbReference type="HOGENOM" id="CLU_051347_0_0_0"/>
<dbReference type="EMBL" id="DF820458">
    <property type="protein sequence ID" value="GAK52478.1"/>
    <property type="molecule type" value="Genomic_DNA"/>
</dbReference>
<dbReference type="Gene3D" id="1.10.3110.10">
    <property type="entry name" value="protoporphyrinogen ix oxidase, domain 3"/>
    <property type="match status" value="1"/>
</dbReference>
<name>A0A081BQ12_9BACT</name>
<proteinExistence type="predicted"/>
<dbReference type="SUPFAM" id="SSF51905">
    <property type="entry name" value="FAD/NAD(P)-binding domain"/>
    <property type="match status" value="1"/>
</dbReference>
<dbReference type="InterPro" id="IPR002937">
    <property type="entry name" value="Amino_oxidase"/>
</dbReference>
<dbReference type="STRING" id="1499966.U14_03729"/>
<dbReference type="Gene3D" id="3.50.50.60">
    <property type="entry name" value="FAD/NAD(P)-binding domain"/>
    <property type="match status" value="1"/>
</dbReference>
<feature type="domain" description="Amine oxidase" evidence="1">
    <location>
        <begin position="11"/>
        <end position="413"/>
    </location>
</feature>